<dbReference type="Pfam" id="PF00439">
    <property type="entry name" value="Bromodomain"/>
    <property type="match status" value="1"/>
</dbReference>
<dbReference type="FunFam" id="3.40.630.30:FF:000004">
    <property type="entry name" value="Histone acetyltransferase KAT2A"/>
    <property type="match status" value="1"/>
</dbReference>
<evidence type="ECO:0000256" key="6">
    <source>
        <dbReference type="ARBA" id="ARBA00023015"/>
    </source>
</evidence>
<accession>A0A4Y8D7V0</accession>
<evidence type="ECO:0000256" key="5">
    <source>
        <dbReference type="ARBA" id="ARBA00022853"/>
    </source>
</evidence>
<comment type="caution">
    <text evidence="16">The sequence shown here is derived from an EMBL/GenBank/DDBJ whole genome shotgun (WGS) entry which is preliminary data.</text>
</comment>
<evidence type="ECO:0000256" key="9">
    <source>
        <dbReference type="ARBA" id="ARBA00023163"/>
    </source>
</evidence>
<dbReference type="PROSITE" id="PS50014">
    <property type="entry name" value="BROMODOMAIN_2"/>
    <property type="match status" value="1"/>
</dbReference>
<keyword evidence="17" id="KW-1185">Reference proteome</keyword>
<feature type="compositionally biased region" description="Polar residues" evidence="13">
    <location>
        <begin position="71"/>
        <end position="81"/>
    </location>
</feature>
<dbReference type="PANTHER" id="PTHR45750">
    <property type="entry name" value="GH11602P"/>
    <property type="match status" value="1"/>
</dbReference>
<dbReference type="GO" id="GO:0045944">
    <property type="term" value="P:positive regulation of transcription by RNA polymerase II"/>
    <property type="evidence" value="ECO:0007669"/>
    <property type="project" value="TreeGrafter"/>
</dbReference>
<comment type="similarity">
    <text evidence="2">Belongs to the acetyltransferase family. GCN5 subfamily.</text>
</comment>
<reference evidence="16 17" key="1">
    <citation type="submission" date="2017-11" db="EMBL/GenBank/DDBJ databases">
        <title>Comparative genomics of Botrytis spp.</title>
        <authorList>
            <person name="Valero-Jimenez C.A."/>
            <person name="Tapia P."/>
            <person name="Veloso J."/>
            <person name="Silva-Moreno E."/>
            <person name="Staats M."/>
            <person name="Valdes J.H."/>
            <person name="Van Kan J.A.L."/>
        </authorList>
    </citation>
    <scope>NUCLEOTIDE SEQUENCE [LARGE SCALE GENOMIC DNA]</scope>
    <source>
        <strain evidence="16 17">MUCL2830</strain>
    </source>
</reference>
<feature type="domain" description="N-acetyltransferase" evidence="15">
    <location>
        <begin position="167"/>
        <end position="323"/>
    </location>
</feature>
<keyword evidence="6" id="KW-0805">Transcription regulation</keyword>
<dbReference type="OrthoDB" id="1937912at2759"/>
<keyword evidence="5" id="KW-0156">Chromatin regulator</keyword>
<dbReference type="CDD" id="cd05509">
    <property type="entry name" value="Bromo_gcn5_like"/>
    <property type="match status" value="1"/>
</dbReference>
<evidence type="ECO:0000256" key="2">
    <source>
        <dbReference type="ARBA" id="ARBA00008607"/>
    </source>
</evidence>
<dbReference type="CDD" id="cd04301">
    <property type="entry name" value="NAT_SF"/>
    <property type="match status" value="1"/>
</dbReference>
<evidence type="ECO:0000313" key="16">
    <source>
        <dbReference type="EMBL" id="TEY71806.1"/>
    </source>
</evidence>
<name>A0A4Y8D7V0_9HELO</name>
<evidence type="ECO:0000256" key="8">
    <source>
        <dbReference type="ARBA" id="ARBA00023159"/>
    </source>
</evidence>
<evidence type="ECO:0000256" key="11">
    <source>
        <dbReference type="ARBA" id="ARBA00023315"/>
    </source>
</evidence>
<feature type="region of interest" description="Disordered" evidence="13">
    <location>
        <begin position="24"/>
        <end position="121"/>
    </location>
</feature>
<gene>
    <name evidence="16" type="ORF">BOTCAL_0086g00240</name>
</gene>
<dbReference type="InterPro" id="IPR000182">
    <property type="entry name" value="GNAT_dom"/>
</dbReference>
<keyword evidence="11" id="KW-0012">Acyltransferase</keyword>
<evidence type="ECO:0000313" key="17">
    <source>
        <dbReference type="Proteomes" id="UP000297299"/>
    </source>
</evidence>
<keyword evidence="4" id="KW-0808">Transferase</keyword>
<organism evidence="16 17">
    <name type="scientific">Botryotinia calthae</name>
    <dbReference type="NCBI Taxonomy" id="38488"/>
    <lineage>
        <taxon>Eukaryota</taxon>
        <taxon>Fungi</taxon>
        <taxon>Dikarya</taxon>
        <taxon>Ascomycota</taxon>
        <taxon>Pezizomycotina</taxon>
        <taxon>Leotiomycetes</taxon>
        <taxon>Helotiales</taxon>
        <taxon>Sclerotiniaceae</taxon>
        <taxon>Botryotinia</taxon>
    </lineage>
</organism>
<dbReference type="Pfam" id="PF00583">
    <property type="entry name" value="Acetyltransf_1"/>
    <property type="match status" value="1"/>
</dbReference>
<evidence type="ECO:0000256" key="1">
    <source>
        <dbReference type="ARBA" id="ARBA00004123"/>
    </source>
</evidence>
<dbReference type="Gene3D" id="1.20.920.10">
    <property type="entry name" value="Bromodomain-like"/>
    <property type="match status" value="1"/>
</dbReference>
<sequence length="506" mass="57587">MAPEDIDSDLGKYWNTIGSRRLRTQLSQSTIEETPNPTERTVSGESSLDSLTPSEESISDFEDTDQKDPESNTVMGPNLQDTPKRKAGTEESLSNSQNAPKRKATEEPPSFPVSSKKMKMSETELTENLKKANAEHPANINIIPFPEKSFRLTIFEPAVIEEREGEIDFRVVNNDDTNESTIILSGLKGIFQKQLPKMPKEYIARLVYDRNHLSMALVKKATLEVLGGITYRPFDDHEFAEIVFCAISSDQQVKGYGAHLMNHLKDYVKASSKVMHFLTYADNYAIGYFKKQGFTKEITLPKPLWMGYIKDYEGGTIMHCEMVPRVRYLESNRMIVKQKEVVNAKILAFSKSDEVHAPPKQWKNGAFPIDPMSIPAIRASGWTPAMDELARQPRHGPNYAQLSRLLSSLQNHQKAWPFKAPVNGNEVADYYSVITNPMDFETMERKLDQDSYEKPEDFVADATLVFSNCKKYNNDSTPYAKCANKVEKYMWSLIKEIPEWSYLLDN</sequence>
<keyword evidence="8" id="KW-0010">Activator</keyword>
<dbReference type="SUPFAM" id="SSF55729">
    <property type="entry name" value="Acyl-CoA N-acyltransferases (Nat)"/>
    <property type="match status" value="1"/>
</dbReference>
<dbReference type="PRINTS" id="PR00503">
    <property type="entry name" value="BROMODOMAIN"/>
</dbReference>
<evidence type="ECO:0000256" key="13">
    <source>
        <dbReference type="SAM" id="MobiDB-lite"/>
    </source>
</evidence>
<dbReference type="InterPro" id="IPR036427">
    <property type="entry name" value="Bromodomain-like_sf"/>
</dbReference>
<comment type="subcellular location">
    <subcellularLocation>
        <location evidence="1">Nucleus</location>
    </subcellularLocation>
</comment>
<evidence type="ECO:0000256" key="4">
    <source>
        <dbReference type="ARBA" id="ARBA00022679"/>
    </source>
</evidence>
<dbReference type="PROSITE" id="PS00633">
    <property type="entry name" value="BROMODOMAIN_1"/>
    <property type="match status" value="1"/>
</dbReference>
<dbReference type="PANTHER" id="PTHR45750:SF3">
    <property type="entry name" value="HISTONE ACETYLTRANSFERASE"/>
    <property type="match status" value="1"/>
</dbReference>
<feature type="domain" description="Bromo" evidence="14">
    <location>
        <begin position="410"/>
        <end position="480"/>
    </location>
</feature>
<proteinExistence type="inferred from homology"/>
<dbReference type="PROSITE" id="PS51186">
    <property type="entry name" value="GNAT"/>
    <property type="match status" value="1"/>
</dbReference>
<evidence type="ECO:0000259" key="14">
    <source>
        <dbReference type="PROSITE" id="PS50014"/>
    </source>
</evidence>
<dbReference type="GO" id="GO:0000123">
    <property type="term" value="C:histone acetyltransferase complex"/>
    <property type="evidence" value="ECO:0007669"/>
    <property type="project" value="TreeGrafter"/>
</dbReference>
<keyword evidence="9" id="KW-0804">Transcription</keyword>
<dbReference type="GO" id="GO:0005634">
    <property type="term" value="C:nucleus"/>
    <property type="evidence" value="ECO:0007669"/>
    <property type="project" value="UniProtKB-SubCell"/>
</dbReference>
<dbReference type="InterPro" id="IPR001487">
    <property type="entry name" value="Bromodomain"/>
</dbReference>
<dbReference type="InterPro" id="IPR037800">
    <property type="entry name" value="GCN5"/>
</dbReference>
<dbReference type="InterPro" id="IPR018359">
    <property type="entry name" value="Bromodomain_CS"/>
</dbReference>
<dbReference type="STRING" id="38488.A0A4Y8D7V0"/>
<dbReference type="Proteomes" id="UP000297299">
    <property type="component" value="Unassembled WGS sequence"/>
</dbReference>
<dbReference type="AlphaFoldDB" id="A0A4Y8D7V0"/>
<dbReference type="SMART" id="SM00297">
    <property type="entry name" value="BROMO"/>
    <property type="match status" value="1"/>
</dbReference>
<evidence type="ECO:0000256" key="12">
    <source>
        <dbReference type="PROSITE-ProRule" id="PRU00035"/>
    </source>
</evidence>
<keyword evidence="7 12" id="KW-0103">Bromodomain</keyword>
<dbReference type="EC" id="2.3.1.48" evidence="3"/>
<evidence type="ECO:0000259" key="15">
    <source>
        <dbReference type="PROSITE" id="PS51186"/>
    </source>
</evidence>
<protein>
    <recommendedName>
        <fullName evidence="3">histone acetyltransferase</fullName>
        <ecNumber evidence="3">2.3.1.48</ecNumber>
    </recommendedName>
</protein>
<dbReference type="GO" id="GO:0010484">
    <property type="term" value="F:histone H3 acetyltransferase activity"/>
    <property type="evidence" value="ECO:0007669"/>
    <property type="project" value="TreeGrafter"/>
</dbReference>
<evidence type="ECO:0000256" key="3">
    <source>
        <dbReference type="ARBA" id="ARBA00013184"/>
    </source>
</evidence>
<dbReference type="SUPFAM" id="SSF47370">
    <property type="entry name" value="Bromodomain"/>
    <property type="match status" value="1"/>
</dbReference>
<evidence type="ECO:0000256" key="10">
    <source>
        <dbReference type="ARBA" id="ARBA00023242"/>
    </source>
</evidence>
<evidence type="ECO:0000256" key="7">
    <source>
        <dbReference type="ARBA" id="ARBA00023117"/>
    </source>
</evidence>
<keyword evidence="10" id="KW-0539">Nucleus</keyword>
<dbReference type="EMBL" id="PHWZ01000086">
    <property type="protein sequence ID" value="TEY71806.1"/>
    <property type="molecule type" value="Genomic_DNA"/>
</dbReference>
<dbReference type="InterPro" id="IPR016181">
    <property type="entry name" value="Acyl_CoA_acyltransferase"/>
</dbReference>
<dbReference type="Gene3D" id="3.40.630.30">
    <property type="match status" value="1"/>
</dbReference>
<feature type="compositionally biased region" description="Polar residues" evidence="13">
    <location>
        <begin position="24"/>
        <end position="56"/>
    </location>
</feature>